<evidence type="ECO:0000256" key="3">
    <source>
        <dbReference type="ARBA" id="ARBA00022676"/>
    </source>
</evidence>
<dbReference type="InterPro" id="IPR008166">
    <property type="entry name" value="Glyco_transf_92"/>
</dbReference>
<gene>
    <name evidence="9" type="ORF">CHLNCDRAFT_141385</name>
</gene>
<keyword evidence="7" id="KW-0472">Membrane</keyword>
<keyword evidence="6" id="KW-1133">Transmembrane helix</keyword>
<dbReference type="GO" id="GO:0016757">
    <property type="term" value="F:glycosyltransferase activity"/>
    <property type="evidence" value="ECO:0007669"/>
    <property type="project" value="UniProtKB-UniRule"/>
</dbReference>
<sequence length="228" mass="26258">MCIAVKDEHCDIREWILYHASIGAGKFYLFDTESSPPMRRVLEDLIDAGLVEYEFMTNKSLPGYPNFRVAPGNSLNWQSPVFRTCLKRYRRRHRWMAFIDADEFIVLKDGVSSLPDLLKRHESHPGLVLHWRFFSFNGHIDRPRQGVSFDQAVLQHYGTKSLFDFSLKMKRRGGAGGQKTLEYFLQWHRACNESCTEAVPLGQQLAERYDLTKGVPSSCMAAVSRKPP</sequence>
<dbReference type="OrthoDB" id="2526284at2759"/>
<dbReference type="EC" id="2.4.1.-" evidence="8"/>
<name>E1ZSS3_CHLVA</name>
<evidence type="ECO:0000256" key="7">
    <source>
        <dbReference type="ARBA" id="ARBA00023136"/>
    </source>
</evidence>
<dbReference type="GeneID" id="17350609"/>
<keyword evidence="3 8" id="KW-0328">Glycosyltransferase</keyword>
<evidence type="ECO:0000256" key="2">
    <source>
        <dbReference type="ARBA" id="ARBA00007647"/>
    </source>
</evidence>
<dbReference type="KEGG" id="cvr:CHLNCDRAFT_141385"/>
<evidence type="ECO:0000256" key="1">
    <source>
        <dbReference type="ARBA" id="ARBA00004167"/>
    </source>
</evidence>
<evidence type="ECO:0000313" key="10">
    <source>
        <dbReference type="Proteomes" id="UP000008141"/>
    </source>
</evidence>
<evidence type="ECO:0000256" key="6">
    <source>
        <dbReference type="ARBA" id="ARBA00022989"/>
    </source>
</evidence>
<keyword evidence="10" id="KW-1185">Reference proteome</keyword>
<proteinExistence type="inferred from homology"/>
<keyword evidence="4 8" id="KW-0808">Transferase</keyword>
<evidence type="ECO:0000256" key="8">
    <source>
        <dbReference type="RuleBase" id="RU366017"/>
    </source>
</evidence>
<reference evidence="9 10" key="1">
    <citation type="journal article" date="2010" name="Plant Cell">
        <title>The Chlorella variabilis NC64A genome reveals adaptation to photosymbiosis, coevolution with viruses, and cryptic sex.</title>
        <authorList>
            <person name="Blanc G."/>
            <person name="Duncan G."/>
            <person name="Agarkova I."/>
            <person name="Borodovsky M."/>
            <person name="Gurnon J."/>
            <person name="Kuo A."/>
            <person name="Lindquist E."/>
            <person name="Lucas S."/>
            <person name="Pangilinan J."/>
            <person name="Polle J."/>
            <person name="Salamov A."/>
            <person name="Terry A."/>
            <person name="Yamada T."/>
            <person name="Dunigan D.D."/>
            <person name="Grigoriev I.V."/>
            <person name="Claverie J.M."/>
            <person name="Van Etten J.L."/>
        </authorList>
    </citation>
    <scope>NUCLEOTIDE SEQUENCE [LARGE SCALE GENOMIC DNA]</scope>
    <source>
        <strain evidence="9 10">NC64A</strain>
    </source>
</reference>
<dbReference type="PANTHER" id="PTHR21461:SF69">
    <property type="entry name" value="GLYCOSYLTRANSFERASE FAMILY 92 PROTEIN"/>
    <property type="match status" value="1"/>
</dbReference>
<dbReference type="Pfam" id="PF01697">
    <property type="entry name" value="Glyco_transf_92"/>
    <property type="match status" value="1"/>
</dbReference>
<comment type="similarity">
    <text evidence="2 8">Belongs to the glycosyltransferase 92 family.</text>
</comment>
<evidence type="ECO:0000256" key="4">
    <source>
        <dbReference type="ARBA" id="ARBA00022679"/>
    </source>
</evidence>
<dbReference type="GO" id="GO:0005737">
    <property type="term" value="C:cytoplasm"/>
    <property type="evidence" value="ECO:0007669"/>
    <property type="project" value="TreeGrafter"/>
</dbReference>
<dbReference type="RefSeq" id="XP_005843261.1">
    <property type="nucleotide sequence ID" value="XM_005843199.1"/>
</dbReference>
<keyword evidence="5" id="KW-0812">Transmembrane</keyword>
<dbReference type="InParanoid" id="E1ZSS3"/>
<accession>E1ZSS3</accession>
<evidence type="ECO:0000313" key="9">
    <source>
        <dbReference type="EMBL" id="EFN51159.1"/>
    </source>
</evidence>
<comment type="subcellular location">
    <subcellularLocation>
        <location evidence="1">Membrane</location>
        <topology evidence="1">Single-pass membrane protein</topology>
    </subcellularLocation>
</comment>
<dbReference type="EMBL" id="GL433867">
    <property type="protein sequence ID" value="EFN51159.1"/>
    <property type="molecule type" value="Genomic_DNA"/>
</dbReference>
<dbReference type="PANTHER" id="PTHR21461">
    <property type="entry name" value="GLYCOSYLTRANSFERASE FAMILY 92 PROTEIN"/>
    <property type="match status" value="1"/>
</dbReference>
<dbReference type="Proteomes" id="UP000008141">
    <property type="component" value="Unassembled WGS sequence"/>
</dbReference>
<protein>
    <recommendedName>
        <fullName evidence="8">Glycosyltransferase family 92 protein</fullName>
        <ecNumber evidence="8">2.4.1.-</ecNumber>
    </recommendedName>
</protein>
<dbReference type="GO" id="GO:0016020">
    <property type="term" value="C:membrane"/>
    <property type="evidence" value="ECO:0007669"/>
    <property type="project" value="UniProtKB-SubCell"/>
</dbReference>
<evidence type="ECO:0000256" key="5">
    <source>
        <dbReference type="ARBA" id="ARBA00022692"/>
    </source>
</evidence>
<organism evidence="10">
    <name type="scientific">Chlorella variabilis</name>
    <name type="common">Green alga</name>
    <dbReference type="NCBI Taxonomy" id="554065"/>
    <lineage>
        <taxon>Eukaryota</taxon>
        <taxon>Viridiplantae</taxon>
        <taxon>Chlorophyta</taxon>
        <taxon>core chlorophytes</taxon>
        <taxon>Trebouxiophyceae</taxon>
        <taxon>Chlorellales</taxon>
        <taxon>Chlorellaceae</taxon>
        <taxon>Chlorella clade</taxon>
        <taxon>Chlorella</taxon>
    </lineage>
</organism>
<dbReference type="AlphaFoldDB" id="E1ZSS3"/>